<evidence type="ECO:0000313" key="2">
    <source>
        <dbReference type="EMBL" id="KAK7258761.1"/>
    </source>
</evidence>
<dbReference type="Proteomes" id="UP001372338">
    <property type="component" value="Unassembled WGS sequence"/>
</dbReference>
<proteinExistence type="predicted"/>
<evidence type="ECO:0000313" key="3">
    <source>
        <dbReference type="Proteomes" id="UP001372338"/>
    </source>
</evidence>
<keyword evidence="1" id="KW-0611">Plant defense</keyword>
<keyword evidence="3" id="KW-1185">Reference proteome</keyword>
<name>A0AAN9I358_CROPI</name>
<dbReference type="PANTHER" id="PTHR36766:SF42">
    <property type="entry name" value="NB-ARC DOMAIN DISEASE RESISTANCE PROTEIN"/>
    <property type="match status" value="1"/>
</dbReference>
<dbReference type="Gene3D" id="3.80.10.10">
    <property type="entry name" value="Ribonuclease Inhibitor"/>
    <property type="match status" value="1"/>
</dbReference>
<sequence>MTSLRSLTLQELDNLRSLPDWLGNLGLLQSLCIDDCSQLMCLPTSIQNLCTLKKLRIYGCPKLERRCEKEKGEDWPKIAHIPIIYVDKRSMTSMFAAATTL</sequence>
<comment type="caution">
    <text evidence="2">The sequence shown here is derived from an EMBL/GenBank/DDBJ whole genome shotgun (WGS) entry which is preliminary data.</text>
</comment>
<gene>
    <name evidence="2" type="ORF">RIF29_24346</name>
</gene>
<dbReference type="PANTHER" id="PTHR36766">
    <property type="entry name" value="PLANT BROAD-SPECTRUM MILDEW RESISTANCE PROTEIN RPW8"/>
    <property type="match status" value="1"/>
</dbReference>
<reference evidence="2 3" key="1">
    <citation type="submission" date="2024-01" db="EMBL/GenBank/DDBJ databases">
        <title>The genomes of 5 underutilized Papilionoideae crops provide insights into root nodulation and disease resistanc.</title>
        <authorList>
            <person name="Yuan L."/>
        </authorList>
    </citation>
    <scope>NUCLEOTIDE SEQUENCE [LARGE SCALE GENOMIC DNA]</scope>
    <source>
        <strain evidence="2">ZHUSHIDOU_FW_LH</strain>
        <tissue evidence="2">Leaf</tissue>
    </source>
</reference>
<dbReference type="SUPFAM" id="SSF52058">
    <property type="entry name" value="L domain-like"/>
    <property type="match status" value="1"/>
</dbReference>
<dbReference type="EMBL" id="JAYWIO010000005">
    <property type="protein sequence ID" value="KAK7258761.1"/>
    <property type="molecule type" value="Genomic_DNA"/>
</dbReference>
<dbReference type="AlphaFoldDB" id="A0AAN9I358"/>
<accession>A0AAN9I358</accession>
<protein>
    <submittedName>
        <fullName evidence="2">Uncharacterized protein</fullName>
    </submittedName>
</protein>
<dbReference type="GO" id="GO:0006952">
    <property type="term" value="P:defense response"/>
    <property type="evidence" value="ECO:0007669"/>
    <property type="project" value="UniProtKB-KW"/>
</dbReference>
<evidence type="ECO:0000256" key="1">
    <source>
        <dbReference type="ARBA" id="ARBA00022821"/>
    </source>
</evidence>
<dbReference type="InterPro" id="IPR032675">
    <property type="entry name" value="LRR_dom_sf"/>
</dbReference>
<organism evidence="2 3">
    <name type="scientific">Crotalaria pallida</name>
    <name type="common">Smooth rattlebox</name>
    <name type="synonym">Crotalaria striata</name>
    <dbReference type="NCBI Taxonomy" id="3830"/>
    <lineage>
        <taxon>Eukaryota</taxon>
        <taxon>Viridiplantae</taxon>
        <taxon>Streptophyta</taxon>
        <taxon>Embryophyta</taxon>
        <taxon>Tracheophyta</taxon>
        <taxon>Spermatophyta</taxon>
        <taxon>Magnoliopsida</taxon>
        <taxon>eudicotyledons</taxon>
        <taxon>Gunneridae</taxon>
        <taxon>Pentapetalae</taxon>
        <taxon>rosids</taxon>
        <taxon>fabids</taxon>
        <taxon>Fabales</taxon>
        <taxon>Fabaceae</taxon>
        <taxon>Papilionoideae</taxon>
        <taxon>50 kb inversion clade</taxon>
        <taxon>genistoids sensu lato</taxon>
        <taxon>core genistoids</taxon>
        <taxon>Crotalarieae</taxon>
        <taxon>Crotalaria</taxon>
    </lineage>
</organism>